<sequence length="117" mass="13404">MFKDNPPECGARGRLCDADVIKLQNLARPGGITNWDDQELTCRLPEGHEVEEHEQFLVEQDFGRESQLWWATWHDVDGLREEAAMFTGPICDFTHQGWTCLLLAGHTTPDDQRHMLA</sequence>
<dbReference type="EMBL" id="FRBK01000006">
    <property type="protein sequence ID" value="SHL76470.1"/>
    <property type="molecule type" value="Genomic_DNA"/>
</dbReference>
<comment type="caution">
    <text evidence="1">The sequence shown here is derived from an EMBL/GenBank/DDBJ whole genome shotgun (WGS) entry which is preliminary data.</text>
</comment>
<dbReference type="Proteomes" id="UP000184388">
    <property type="component" value="Unassembled WGS sequence"/>
</dbReference>
<dbReference type="AlphaFoldDB" id="A0A9X8MTF2"/>
<gene>
    <name evidence="1" type="ORF">SAMN05216268_106116</name>
</gene>
<proteinExistence type="predicted"/>
<evidence type="ECO:0000313" key="2">
    <source>
        <dbReference type="Proteomes" id="UP000184388"/>
    </source>
</evidence>
<reference evidence="2" key="1">
    <citation type="submission" date="2016-11" db="EMBL/GenBank/DDBJ databases">
        <authorList>
            <person name="Jaros S."/>
            <person name="Januszkiewicz K."/>
            <person name="Wedrychowicz H."/>
        </authorList>
    </citation>
    <scope>NUCLEOTIDE SEQUENCE [LARGE SCALE GENOMIC DNA]</scope>
    <source>
        <strain evidence="2">CGMCC 4.3555</strain>
    </source>
</reference>
<accession>A0A9X8MTF2</accession>
<dbReference type="RefSeq" id="WP_073444654.1">
    <property type="nucleotide sequence ID" value="NZ_FRBK01000006.1"/>
</dbReference>
<name>A0A9X8MTF2_9ACTN</name>
<organism evidence="1 2">
    <name type="scientific">Streptomyces yunnanensis</name>
    <dbReference type="NCBI Taxonomy" id="156453"/>
    <lineage>
        <taxon>Bacteria</taxon>
        <taxon>Bacillati</taxon>
        <taxon>Actinomycetota</taxon>
        <taxon>Actinomycetes</taxon>
        <taxon>Kitasatosporales</taxon>
        <taxon>Streptomycetaceae</taxon>
        <taxon>Streptomyces</taxon>
    </lineage>
</organism>
<evidence type="ECO:0000313" key="1">
    <source>
        <dbReference type="EMBL" id="SHL76470.1"/>
    </source>
</evidence>
<protein>
    <submittedName>
        <fullName evidence="1">Uncharacterized protein</fullName>
    </submittedName>
</protein>